<comment type="caution">
    <text evidence="12">Lacks conserved residue(s) required for the propagation of feature annotation.</text>
</comment>
<evidence type="ECO:0000313" key="15">
    <source>
        <dbReference type="Proteomes" id="UP000325255"/>
    </source>
</evidence>
<gene>
    <name evidence="14" type="primary">secG</name>
    <name evidence="14" type="ORF">F1189_00685</name>
</gene>
<dbReference type="PRINTS" id="PR01651">
    <property type="entry name" value="SECGEXPORT"/>
</dbReference>
<comment type="function">
    <text evidence="11 12">Involved in protein export. Participates in an early event of protein translocation.</text>
</comment>
<protein>
    <recommendedName>
        <fullName evidence="3 12">Protein-export membrane protein SecG</fullName>
    </recommendedName>
</protein>
<dbReference type="Pfam" id="PF03840">
    <property type="entry name" value="SecG"/>
    <property type="match status" value="1"/>
</dbReference>
<evidence type="ECO:0000256" key="5">
    <source>
        <dbReference type="ARBA" id="ARBA00022475"/>
    </source>
</evidence>
<dbReference type="GO" id="GO:0005886">
    <property type="term" value="C:plasma membrane"/>
    <property type="evidence" value="ECO:0007669"/>
    <property type="project" value="UniProtKB-SubCell"/>
</dbReference>
<keyword evidence="7 12" id="KW-0653">Protein transport</keyword>
<evidence type="ECO:0000256" key="13">
    <source>
        <dbReference type="SAM" id="MobiDB-lite"/>
    </source>
</evidence>
<dbReference type="InterPro" id="IPR004692">
    <property type="entry name" value="SecG"/>
</dbReference>
<feature type="compositionally biased region" description="Low complexity" evidence="13">
    <location>
        <begin position="128"/>
        <end position="142"/>
    </location>
</feature>
<dbReference type="EMBL" id="VWPK01000001">
    <property type="protein sequence ID" value="KAA5614676.1"/>
    <property type="molecule type" value="Genomic_DNA"/>
</dbReference>
<evidence type="ECO:0000256" key="4">
    <source>
        <dbReference type="ARBA" id="ARBA00022448"/>
    </source>
</evidence>
<keyword evidence="10 12" id="KW-0472">Membrane</keyword>
<name>A0A5M6J232_9PROT</name>
<dbReference type="RefSeq" id="WP_150038446.1">
    <property type="nucleotide sequence ID" value="NZ_OW485601.1"/>
</dbReference>
<keyword evidence="9 12" id="KW-0811">Translocation</keyword>
<evidence type="ECO:0000256" key="9">
    <source>
        <dbReference type="ARBA" id="ARBA00023010"/>
    </source>
</evidence>
<keyword evidence="5 12" id="KW-1003">Cell membrane</keyword>
<evidence type="ECO:0000256" key="7">
    <source>
        <dbReference type="ARBA" id="ARBA00022927"/>
    </source>
</evidence>
<keyword evidence="4 12" id="KW-0813">Transport</keyword>
<evidence type="ECO:0000313" key="14">
    <source>
        <dbReference type="EMBL" id="KAA5614676.1"/>
    </source>
</evidence>
<evidence type="ECO:0000256" key="12">
    <source>
        <dbReference type="RuleBase" id="RU365087"/>
    </source>
</evidence>
<dbReference type="NCBIfam" id="TIGR00810">
    <property type="entry name" value="secG"/>
    <property type="match status" value="1"/>
</dbReference>
<accession>A0A5M6J232</accession>
<dbReference type="GO" id="GO:0043952">
    <property type="term" value="P:protein transport by the Sec complex"/>
    <property type="evidence" value="ECO:0007669"/>
    <property type="project" value="TreeGrafter"/>
</dbReference>
<dbReference type="GO" id="GO:0009306">
    <property type="term" value="P:protein secretion"/>
    <property type="evidence" value="ECO:0007669"/>
    <property type="project" value="UniProtKB-UniRule"/>
</dbReference>
<feature type="transmembrane region" description="Helical" evidence="12">
    <location>
        <begin position="51"/>
        <end position="72"/>
    </location>
</feature>
<keyword evidence="8 12" id="KW-1133">Transmembrane helix</keyword>
<reference evidence="14 15" key="1">
    <citation type="submission" date="2019-09" db="EMBL/GenBank/DDBJ databases">
        <title>Genome sequence of Rhodovastum atsumiense, a diverse member of the Acetobacteraceae family of non-sulfur purple photosynthetic bacteria.</title>
        <authorList>
            <person name="Meyer T."/>
            <person name="Kyndt J."/>
        </authorList>
    </citation>
    <scope>NUCLEOTIDE SEQUENCE [LARGE SCALE GENOMIC DNA]</scope>
    <source>
        <strain evidence="14 15">DSM 21279</strain>
    </source>
</reference>
<dbReference type="GO" id="GO:0065002">
    <property type="term" value="P:intracellular protein transmembrane transport"/>
    <property type="evidence" value="ECO:0007669"/>
    <property type="project" value="TreeGrafter"/>
</dbReference>
<dbReference type="PANTHER" id="PTHR34182">
    <property type="entry name" value="PROTEIN-EXPORT MEMBRANE PROTEIN SECG"/>
    <property type="match status" value="1"/>
</dbReference>
<dbReference type="PANTHER" id="PTHR34182:SF1">
    <property type="entry name" value="PROTEIN-EXPORT MEMBRANE PROTEIN SECG"/>
    <property type="match status" value="1"/>
</dbReference>
<evidence type="ECO:0000256" key="10">
    <source>
        <dbReference type="ARBA" id="ARBA00023136"/>
    </source>
</evidence>
<evidence type="ECO:0000256" key="6">
    <source>
        <dbReference type="ARBA" id="ARBA00022692"/>
    </source>
</evidence>
<dbReference type="AlphaFoldDB" id="A0A5M6J232"/>
<dbReference type="GO" id="GO:0015450">
    <property type="term" value="F:protein-transporting ATPase activity"/>
    <property type="evidence" value="ECO:0007669"/>
    <property type="project" value="UniProtKB-UniRule"/>
</dbReference>
<evidence type="ECO:0000256" key="8">
    <source>
        <dbReference type="ARBA" id="ARBA00022989"/>
    </source>
</evidence>
<keyword evidence="6 12" id="KW-0812">Transmembrane</keyword>
<evidence type="ECO:0000256" key="3">
    <source>
        <dbReference type="ARBA" id="ARBA00017876"/>
    </source>
</evidence>
<comment type="caution">
    <text evidence="14">The sequence shown here is derived from an EMBL/GenBank/DDBJ whole genome shotgun (WGS) entry which is preliminary data.</text>
</comment>
<evidence type="ECO:0000256" key="1">
    <source>
        <dbReference type="ARBA" id="ARBA00004651"/>
    </source>
</evidence>
<organism evidence="14 15">
    <name type="scientific">Rhodovastum atsumiense</name>
    <dbReference type="NCBI Taxonomy" id="504468"/>
    <lineage>
        <taxon>Bacteria</taxon>
        <taxon>Pseudomonadati</taxon>
        <taxon>Pseudomonadota</taxon>
        <taxon>Alphaproteobacteria</taxon>
        <taxon>Acetobacterales</taxon>
        <taxon>Acetobacteraceae</taxon>
        <taxon>Rhodovastum</taxon>
    </lineage>
</organism>
<evidence type="ECO:0000256" key="11">
    <source>
        <dbReference type="ARBA" id="ARBA00025182"/>
    </source>
</evidence>
<proteinExistence type="inferred from homology"/>
<feature type="region of interest" description="Disordered" evidence="13">
    <location>
        <begin position="83"/>
        <end position="142"/>
    </location>
</feature>
<dbReference type="OrthoDB" id="7366942at2"/>
<comment type="subcellular location">
    <subcellularLocation>
        <location evidence="1 12">Cell membrane</location>
        <topology evidence="1 12">Multi-pass membrane protein</topology>
    </subcellularLocation>
</comment>
<dbReference type="Proteomes" id="UP000325255">
    <property type="component" value="Unassembled WGS sequence"/>
</dbReference>
<sequence length="142" mass="13744">MTTVLLLIHLFVTIALIGVVLIQRSEGGGLGVGTSQGMGAFMSGRGTANLLTRTTAILATIFFVLSLVLALLNKGTTVRRSILDTPPATAPAPGGAPALPAPGTAPATPGATAPAPATPGAPAPAPVAPATKAPAGPAVPTN</sequence>
<evidence type="ECO:0000256" key="2">
    <source>
        <dbReference type="ARBA" id="ARBA00008445"/>
    </source>
</evidence>
<feature type="compositionally biased region" description="Low complexity" evidence="13">
    <location>
        <begin position="85"/>
        <end position="115"/>
    </location>
</feature>
<comment type="similarity">
    <text evidence="2 12">Belongs to the SecG family.</text>
</comment>
<keyword evidence="15" id="KW-1185">Reference proteome</keyword>
<feature type="compositionally biased region" description="Pro residues" evidence="13">
    <location>
        <begin position="116"/>
        <end position="127"/>
    </location>
</feature>